<dbReference type="STRING" id="1802306.A3C72_04480"/>
<evidence type="ECO:0000313" key="2">
    <source>
        <dbReference type="EMBL" id="OHA23285.1"/>
    </source>
</evidence>
<dbReference type="AlphaFoldDB" id="A0A1G2MHA8"/>
<comment type="caution">
    <text evidence="2">The sequence shown here is derived from an EMBL/GenBank/DDBJ whole genome shotgun (WGS) entry which is preliminary data.</text>
</comment>
<evidence type="ECO:0000256" key="1">
    <source>
        <dbReference type="SAM" id="MobiDB-lite"/>
    </source>
</evidence>
<sequence length="77" mass="9002">MLTKKFILKIARSKYSGGMPPKSRFVFVRFDQIGQRPKIFSKTRPPFLPTEEPSYPPTKKPRYNRPRKTKRGHGAPK</sequence>
<name>A0A1G2MHA8_9BACT</name>
<evidence type="ECO:0000313" key="3">
    <source>
        <dbReference type="Proteomes" id="UP000177130"/>
    </source>
</evidence>
<accession>A0A1G2MHA8</accession>
<dbReference type="EMBL" id="MHRK01000038">
    <property type="protein sequence ID" value="OHA23285.1"/>
    <property type="molecule type" value="Genomic_DNA"/>
</dbReference>
<dbReference type="Proteomes" id="UP000177130">
    <property type="component" value="Unassembled WGS sequence"/>
</dbReference>
<feature type="compositionally biased region" description="Basic residues" evidence="1">
    <location>
        <begin position="59"/>
        <end position="77"/>
    </location>
</feature>
<feature type="region of interest" description="Disordered" evidence="1">
    <location>
        <begin position="38"/>
        <end position="77"/>
    </location>
</feature>
<protein>
    <submittedName>
        <fullName evidence="2">Uncharacterized protein</fullName>
    </submittedName>
</protein>
<proteinExistence type="predicted"/>
<organism evidence="2 3">
    <name type="scientific">Candidatus Taylorbacteria bacterium RIFCSPHIGHO2_02_FULL_43_32b</name>
    <dbReference type="NCBI Taxonomy" id="1802306"/>
    <lineage>
        <taxon>Bacteria</taxon>
        <taxon>Candidatus Tayloriibacteriota</taxon>
    </lineage>
</organism>
<reference evidence="2 3" key="1">
    <citation type="journal article" date="2016" name="Nat. Commun.">
        <title>Thousands of microbial genomes shed light on interconnected biogeochemical processes in an aquifer system.</title>
        <authorList>
            <person name="Anantharaman K."/>
            <person name="Brown C.T."/>
            <person name="Hug L.A."/>
            <person name="Sharon I."/>
            <person name="Castelle C.J."/>
            <person name="Probst A.J."/>
            <person name="Thomas B.C."/>
            <person name="Singh A."/>
            <person name="Wilkins M.J."/>
            <person name="Karaoz U."/>
            <person name="Brodie E.L."/>
            <person name="Williams K.H."/>
            <person name="Hubbard S.S."/>
            <person name="Banfield J.F."/>
        </authorList>
    </citation>
    <scope>NUCLEOTIDE SEQUENCE [LARGE SCALE GENOMIC DNA]</scope>
</reference>
<gene>
    <name evidence="2" type="ORF">A3C72_04480</name>
</gene>